<organism evidence="1 2">
    <name type="scientific">Halobellus litoreus</name>
    <dbReference type="NCBI Taxonomy" id="755310"/>
    <lineage>
        <taxon>Archaea</taxon>
        <taxon>Methanobacteriati</taxon>
        <taxon>Methanobacteriota</taxon>
        <taxon>Stenosarchaea group</taxon>
        <taxon>Halobacteria</taxon>
        <taxon>Halobacteriales</taxon>
        <taxon>Haloferacaceae</taxon>
        <taxon>Halobellus</taxon>
    </lineage>
</organism>
<dbReference type="EMBL" id="JBHUDP010000001">
    <property type="protein sequence ID" value="MFD1684853.1"/>
    <property type="molecule type" value="Genomic_DNA"/>
</dbReference>
<keyword evidence="2" id="KW-1185">Reference proteome</keyword>
<dbReference type="RefSeq" id="WP_256307674.1">
    <property type="nucleotide sequence ID" value="NZ_JANHAW010000002.1"/>
</dbReference>
<protein>
    <submittedName>
        <fullName evidence="1">Adaptin protein</fullName>
    </submittedName>
</protein>
<gene>
    <name evidence="1" type="ORF">ACFSAS_04430</name>
</gene>
<reference evidence="1 2" key="1">
    <citation type="journal article" date="2019" name="Int. J. Syst. Evol. Microbiol.">
        <title>The Global Catalogue of Microorganisms (GCM) 10K type strain sequencing project: providing services to taxonomists for standard genome sequencing and annotation.</title>
        <authorList>
            <consortium name="The Broad Institute Genomics Platform"/>
            <consortium name="The Broad Institute Genome Sequencing Center for Infectious Disease"/>
            <person name="Wu L."/>
            <person name="Ma J."/>
        </authorList>
    </citation>
    <scope>NUCLEOTIDE SEQUENCE [LARGE SCALE GENOMIC DNA]</scope>
    <source>
        <strain evidence="1 2">CGMCC 1.10387</strain>
    </source>
</reference>
<name>A0ABD6DVN3_9EURY</name>
<accession>A0ABD6DVN3</accession>
<comment type="caution">
    <text evidence="1">The sequence shown here is derived from an EMBL/GenBank/DDBJ whole genome shotgun (WGS) entry which is preliminary data.</text>
</comment>
<proteinExistence type="predicted"/>
<evidence type="ECO:0000313" key="1">
    <source>
        <dbReference type="EMBL" id="MFD1684853.1"/>
    </source>
</evidence>
<dbReference type="Proteomes" id="UP001597092">
    <property type="component" value="Unassembled WGS sequence"/>
</dbReference>
<evidence type="ECO:0000313" key="2">
    <source>
        <dbReference type="Proteomes" id="UP001597092"/>
    </source>
</evidence>
<sequence>MYALAFDRDWTVDVNPHPQRDAVPLSWSGTGRTRSATRAGRSGIKNLVDEAAIPGTVGSIRRRDGHIDALGEQNEYGYYEWWPDRKERLRILRELFPNAEGHLVVDDLDLGHVDGWDHYYAWDFVEHVQHGDLALSVPPSR</sequence>
<dbReference type="AlphaFoldDB" id="A0ABD6DVN3"/>